<evidence type="ECO:0000313" key="1">
    <source>
        <dbReference type="EMBL" id="CAG8838183.1"/>
    </source>
</evidence>
<keyword evidence="2" id="KW-1185">Reference proteome</keyword>
<accession>A0ACA9SFE3</accession>
<comment type="caution">
    <text evidence="1">The sequence shown here is derived from an EMBL/GenBank/DDBJ whole genome shotgun (WGS) entry which is preliminary data.</text>
</comment>
<reference evidence="1" key="1">
    <citation type="submission" date="2021-06" db="EMBL/GenBank/DDBJ databases">
        <authorList>
            <person name="Kallberg Y."/>
            <person name="Tangrot J."/>
            <person name="Rosling A."/>
        </authorList>
    </citation>
    <scope>NUCLEOTIDE SEQUENCE</scope>
    <source>
        <strain evidence="1">MA461A</strain>
    </source>
</reference>
<feature type="non-terminal residue" evidence="1">
    <location>
        <position position="207"/>
    </location>
</feature>
<name>A0ACA9SFE3_9GLOM</name>
<feature type="non-terminal residue" evidence="1">
    <location>
        <position position="1"/>
    </location>
</feature>
<gene>
    <name evidence="1" type="ORF">RPERSI_LOCUS30580</name>
</gene>
<protein>
    <submittedName>
        <fullName evidence="1">17184_t:CDS:1</fullName>
    </submittedName>
</protein>
<sequence>FNKESIEWSNKIFQELEEYWKSLANNINLSNNNLHKKNEWLFETDLTTWLYRFTIDMIVVLSTGERSYSMASHYNTLSPIKVTCTGTVIEDSERFLQALKKRSLGTGFFVYLGSFLRNHAPIIKDKAKEVVESQNYMFNKLKKRRQEIKDTTLGVELRHYILTSLITANIKRSINRIKSVKDELNRPMTDKEIGSVLFDIFRGEIDT</sequence>
<dbReference type="EMBL" id="CAJVQC010119799">
    <property type="protein sequence ID" value="CAG8838183.1"/>
    <property type="molecule type" value="Genomic_DNA"/>
</dbReference>
<evidence type="ECO:0000313" key="2">
    <source>
        <dbReference type="Proteomes" id="UP000789920"/>
    </source>
</evidence>
<organism evidence="1 2">
    <name type="scientific">Racocetra persica</name>
    <dbReference type="NCBI Taxonomy" id="160502"/>
    <lineage>
        <taxon>Eukaryota</taxon>
        <taxon>Fungi</taxon>
        <taxon>Fungi incertae sedis</taxon>
        <taxon>Mucoromycota</taxon>
        <taxon>Glomeromycotina</taxon>
        <taxon>Glomeromycetes</taxon>
        <taxon>Diversisporales</taxon>
        <taxon>Gigasporaceae</taxon>
        <taxon>Racocetra</taxon>
    </lineage>
</organism>
<proteinExistence type="predicted"/>
<dbReference type="Proteomes" id="UP000789920">
    <property type="component" value="Unassembled WGS sequence"/>
</dbReference>